<accession>A0A7L4ZDT6</accession>
<dbReference type="UniPathway" id="UPA00241">
    <property type="reaction ID" value="UER00356"/>
</dbReference>
<keyword evidence="5" id="KW-0963">Cytoplasm</keyword>
<comment type="subcellular location">
    <subcellularLocation>
        <location evidence="5">Cytoplasm</location>
    </subcellularLocation>
</comment>
<feature type="binding site" evidence="5">
    <location>
        <begin position="10"/>
        <end position="15"/>
    </location>
    <ligand>
        <name>ATP</name>
        <dbReference type="ChEBI" id="CHEBI:30616"/>
    </ligand>
</feature>
<dbReference type="PANTHER" id="PTHR10695">
    <property type="entry name" value="DEPHOSPHO-COA KINASE-RELATED"/>
    <property type="match status" value="1"/>
</dbReference>
<comment type="function">
    <text evidence="5">Catalyzes the phosphorylation of the 3'-hydroxyl group of dephosphocoenzyme A to form coenzyme A.</text>
</comment>
<evidence type="ECO:0000256" key="6">
    <source>
        <dbReference type="NCBIfam" id="TIGR00152"/>
    </source>
</evidence>
<dbReference type="AlphaFoldDB" id="A0A7L4ZDT6"/>
<sequence>MIVGLTGGIGSGKTTIANMFQELGVSIYIADIEAKKLMHTSKEIQHDLIAAFGEETYINGELNRSYLSNIVFNQPEELQKINSIVHPRVGQHFKDWYKARITEKYVIKEVAILFENDSYKHCDKIITVVAPIEERFRRILVRDETTREAIQNRMNNQWSDEKKIVRSDYVIHNEDLAKAKAEVLKIHQEISLLCSKI</sequence>
<keyword evidence="5 7" id="KW-0808">Transferase</keyword>
<dbReference type="SUPFAM" id="SSF52540">
    <property type="entry name" value="P-loop containing nucleoside triphosphate hydrolases"/>
    <property type="match status" value="1"/>
</dbReference>
<dbReference type="RefSeq" id="WP_160127585.1">
    <property type="nucleotide sequence ID" value="NZ_CP019288.1"/>
</dbReference>
<name>A0A7L4ZDT6_9FLAO</name>
<evidence type="ECO:0000313" key="7">
    <source>
        <dbReference type="EMBL" id="QHI34797.1"/>
    </source>
</evidence>
<dbReference type="Proteomes" id="UP000464657">
    <property type="component" value="Chromosome"/>
</dbReference>
<dbReference type="GO" id="GO:0005524">
    <property type="term" value="F:ATP binding"/>
    <property type="evidence" value="ECO:0007669"/>
    <property type="project" value="UniProtKB-UniRule"/>
</dbReference>
<keyword evidence="8" id="KW-1185">Reference proteome</keyword>
<dbReference type="EC" id="2.7.1.24" evidence="5 6"/>
<comment type="catalytic activity">
    <reaction evidence="5">
        <text>3'-dephospho-CoA + ATP = ADP + CoA + H(+)</text>
        <dbReference type="Rhea" id="RHEA:18245"/>
        <dbReference type="ChEBI" id="CHEBI:15378"/>
        <dbReference type="ChEBI" id="CHEBI:30616"/>
        <dbReference type="ChEBI" id="CHEBI:57287"/>
        <dbReference type="ChEBI" id="CHEBI:57328"/>
        <dbReference type="ChEBI" id="CHEBI:456216"/>
        <dbReference type="EC" id="2.7.1.24"/>
    </reaction>
</comment>
<evidence type="ECO:0000256" key="3">
    <source>
        <dbReference type="ARBA" id="ARBA00022840"/>
    </source>
</evidence>
<gene>
    <name evidence="5 7" type="primary">coaE</name>
    <name evidence="7" type="ORF">IMCC3317_01410</name>
</gene>
<reference evidence="7 8" key="1">
    <citation type="journal article" date="2013" name="Int. J. Syst. Evol. Microbiol.">
        <title>Kordia antarctica sp. nov., isolated from Antarctic seawater.</title>
        <authorList>
            <person name="Baek K."/>
            <person name="Choi A."/>
            <person name="Kang I."/>
            <person name="Lee K."/>
            <person name="Cho J.C."/>
        </authorList>
    </citation>
    <scope>NUCLEOTIDE SEQUENCE [LARGE SCALE GENOMIC DNA]</scope>
    <source>
        <strain evidence="7 8">IMCC3317</strain>
    </source>
</reference>
<comment type="pathway">
    <text evidence="5">Cofactor biosynthesis; coenzyme A biosynthesis; CoA from (R)-pantothenate: step 5/5.</text>
</comment>
<evidence type="ECO:0000256" key="5">
    <source>
        <dbReference type="HAMAP-Rule" id="MF_00376"/>
    </source>
</evidence>
<dbReference type="Gene3D" id="3.40.50.300">
    <property type="entry name" value="P-loop containing nucleotide triphosphate hydrolases"/>
    <property type="match status" value="1"/>
</dbReference>
<evidence type="ECO:0000256" key="2">
    <source>
        <dbReference type="ARBA" id="ARBA00022741"/>
    </source>
</evidence>
<keyword evidence="3 5" id="KW-0067">ATP-binding</keyword>
<keyword evidence="4 5" id="KW-0173">Coenzyme A biosynthesis</keyword>
<dbReference type="InterPro" id="IPR001977">
    <property type="entry name" value="Depp_CoAkinase"/>
</dbReference>
<dbReference type="GO" id="GO:0005737">
    <property type="term" value="C:cytoplasm"/>
    <property type="evidence" value="ECO:0007669"/>
    <property type="project" value="UniProtKB-SubCell"/>
</dbReference>
<dbReference type="PANTHER" id="PTHR10695:SF46">
    <property type="entry name" value="BIFUNCTIONAL COENZYME A SYNTHASE-RELATED"/>
    <property type="match status" value="1"/>
</dbReference>
<evidence type="ECO:0000256" key="1">
    <source>
        <dbReference type="ARBA" id="ARBA00009018"/>
    </source>
</evidence>
<comment type="similarity">
    <text evidence="1 5">Belongs to the CoaE family.</text>
</comment>
<protein>
    <recommendedName>
        <fullName evidence="5 6">Dephospho-CoA kinase</fullName>
        <ecNumber evidence="5 6">2.7.1.24</ecNumber>
    </recommendedName>
    <alternativeName>
        <fullName evidence="5">Dephosphocoenzyme A kinase</fullName>
    </alternativeName>
</protein>
<evidence type="ECO:0000313" key="8">
    <source>
        <dbReference type="Proteomes" id="UP000464657"/>
    </source>
</evidence>
<dbReference type="HAMAP" id="MF_00376">
    <property type="entry name" value="Dephospho_CoA_kinase"/>
    <property type="match status" value="1"/>
</dbReference>
<dbReference type="GO" id="GO:0004140">
    <property type="term" value="F:dephospho-CoA kinase activity"/>
    <property type="evidence" value="ECO:0007669"/>
    <property type="project" value="UniProtKB-UniRule"/>
</dbReference>
<dbReference type="PROSITE" id="PS51219">
    <property type="entry name" value="DPCK"/>
    <property type="match status" value="1"/>
</dbReference>
<keyword evidence="2 5" id="KW-0547">Nucleotide-binding</keyword>
<evidence type="ECO:0000256" key="4">
    <source>
        <dbReference type="ARBA" id="ARBA00022993"/>
    </source>
</evidence>
<dbReference type="OrthoDB" id="9812943at2"/>
<organism evidence="7 8">
    <name type="scientific">Kordia antarctica</name>
    <dbReference type="NCBI Taxonomy" id="1218801"/>
    <lineage>
        <taxon>Bacteria</taxon>
        <taxon>Pseudomonadati</taxon>
        <taxon>Bacteroidota</taxon>
        <taxon>Flavobacteriia</taxon>
        <taxon>Flavobacteriales</taxon>
        <taxon>Flavobacteriaceae</taxon>
        <taxon>Kordia</taxon>
    </lineage>
</organism>
<dbReference type="CDD" id="cd02022">
    <property type="entry name" value="DPCK"/>
    <property type="match status" value="1"/>
</dbReference>
<dbReference type="NCBIfam" id="TIGR00152">
    <property type="entry name" value="dephospho-CoA kinase"/>
    <property type="match status" value="1"/>
</dbReference>
<proteinExistence type="inferred from homology"/>
<dbReference type="GO" id="GO:0015937">
    <property type="term" value="P:coenzyme A biosynthetic process"/>
    <property type="evidence" value="ECO:0007669"/>
    <property type="project" value="UniProtKB-UniRule"/>
</dbReference>
<dbReference type="EMBL" id="CP019288">
    <property type="protein sequence ID" value="QHI34797.1"/>
    <property type="molecule type" value="Genomic_DNA"/>
</dbReference>
<keyword evidence="5 7" id="KW-0418">Kinase</keyword>
<dbReference type="InterPro" id="IPR027417">
    <property type="entry name" value="P-loop_NTPase"/>
</dbReference>
<dbReference type="Pfam" id="PF01121">
    <property type="entry name" value="CoaE"/>
    <property type="match status" value="1"/>
</dbReference>
<dbReference type="KEGG" id="kan:IMCC3317_01410"/>